<dbReference type="CDD" id="cd04301">
    <property type="entry name" value="NAT_SF"/>
    <property type="match status" value="1"/>
</dbReference>
<dbReference type="GO" id="GO:0005840">
    <property type="term" value="C:ribosome"/>
    <property type="evidence" value="ECO:0007669"/>
    <property type="project" value="UniProtKB-KW"/>
</dbReference>
<dbReference type="GO" id="GO:0016747">
    <property type="term" value="F:acyltransferase activity, transferring groups other than amino-acyl groups"/>
    <property type="evidence" value="ECO:0007669"/>
    <property type="project" value="InterPro"/>
</dbReference>
<evidence type="ECO:0000313" key="3">
    <source>
        <dbReference type="Proteomes" id="UP000199568"/>
    </source>
</evidence>
<feature type="domain" description="N-acetyltransferase" evidence="1">
    <location>
        <begin position="1"/>
        <end position="147"/>
    </location>
</feature>
<dbReference type="InterPro" id="IPR000182">
    <property type="entry name" value="GNAT_dom"/>
</dbReference>
<protein>
    <submittedName>
        <fullName evidence="2">Ribosomal protein S18 acetylase RimI</fullName>
    </submittedName>
</protein>
<dbReference type="Proteomes" id="UP000199568">
    <property type="component" value="Unassembled WGS sequence"/>
</dbReference>
<dbReference type="STRING" id="426128.SAMN05660297_02395"/>
<dbReference type="SUPFAM" id="SSF55729">
    <property type="entry name" value="Acyl-CoA N-acyltransferases (Nat)"/>
    <property type="match status" value="1"/>
</dbReference>
<name>A0A1I0EDH5_9FIRM</name>
<dbReference type="RefSeq" id="WP_090444218.1">
    <property type="nucleotide sequence ID" value="NZ_FOHU01000010.1"/>
</dbReference>
<sequence>MEVKLIKGDKKFFLDLLLLADEQEDMIDKYLERGEVFALYDGDLKSICVVTQEDENICELKNLATYEKYRGKGYGRYLISYIFEYYKDKCKTLLVGTGDSPWIISFYEHCGFEVSHRVENFFTNNYDHPIYEDGVQLVDMVYLKKDF</sequence>
<dbReference type="Pfam" id="PF13508">
    <property type="entry name" value="Acetyltransf_7"/>
    <property type="match status" value="1"/>
</dbReference>
<dbReference type="FunFam" id="3.40.630.30:FF:000165">
    <property type="entry name" value="IAA acetyltransferase"/>
    <property type="match status" value="1"/>
</dbReference>
<dbReference type="PROSITE" id="PS51186">
    <property type="entry name" value="GNAT"/>
    <property type="match status" value="1"/>
</dbReference>
<keyword evidence="2" id="KW-0687">Ribonucleoprotein</keyword>
<evidence type="ECO:0000313" key="2">
    <source>
        <dbReference type="EMBL" id="SET43011.1"/>
    </source>
</evidence>
<keyword evidence="3" id="KW-1185">Reference proteome</keyword>
<dbReference type="Gene3D" id="3.40.630.30">
    <property type="match status" value="1"/>
</dbReference>
<reference evidence="2 3" key="1">
    <citation type="submission" date="2016-10" db="EMBL/GenBank/DDBJ databases">
        <authorList>
            <person name="de Groot N.N."/>
        </authorList>
    </citation>
    <scope>NUCLEOTIDE SEQUENCE [LARGE SCALE GENOMIC DNA]</scope>
    <source>
        <strain evidence="2 3">DSM 18979</strain>
    </source>
</reference>
<organism evidence="2 3">
    <name type="scientific">Natronincola peptidivorans</name>
    <dbReference type="NCBI Taxonomy" id="426128"/>
    <lineage>
        <taxon>Bacteria</taxon>
        <taxon>Bacillati</taxon>
        <taxon>Bacillota</taxon>
        <taxon>Clostridia</taxon>
        <taxon>Peptostreptococcales</taxon>
        <taxon>Natronincolaceae</taxon>
        <taxon>Natronincola</taxon>
    </lineage>
</organism>
<keyword evidence="2" id="KW-0689">Ribosomal protein</keyword>
<proteinExistence type="predicted"/>
<gene>
    <name evidence="2" type="ORF">SAMN05660297_02395</name>
</gene>
<accession>A0A1I0EDH5</accession>
<evidence type="ECO:0000259" key="1">
    <source>
        <dbReference type="PROSITE" id="PS51186"/>
    </source>
</evidence>
<dbReference type="InterPro" id="IPR016181">
    <property type="entry name" value="Acyl_CoA_acyltransferase"/>
</dbReference>
<dbReference type="EMBL" id="FOHU01000010">
    <property type="protein sequence ID" value="SET43011.1"/>
    <property type="molecule type" value="Genomic_DNA"/>
</dbReference>
<dbReference type="AlphaFoldDB" id="A0A1I0EDH5"/>
<dbReference type="OrthoDB" id="9813917at2"/>